<sequence>MRAGGGWDALSLALRLLLIATACGLVFALLNLPDFRARVPATGGEPERVHVGGFGARLSVEQGRVREARRLSVVTEEVISLRVPSAILWVPLTVWNLIDGQTDEIAAEEDERISKSPPETKEKIWMMQDQLIMAKAYLNFASQQGSAHLVRELKLRVKEIGRAISHSSGGSHVSGSALQKMKAMDMTLSKAQRTYPRCSQMTSKLCAMTHNTEDLVRAHQSESSFLEQWLSTLQLLQQRAEGGDYGRQEACHWASLSSTTKQYLWTTDGMFKDLATTQA</sequence>
<reference evidence="2" key="1">
    <citation type="journal article" date="2018" name="DNA Res.">
        <title>Multiple hybrid de novo genome assembly of finger millet, an orphan allotetraploid crop.</title>
        <authorList>
            <person name="Hatakeyama M."/>
            <person name="Aluri S."/>
            <person name="Balachadran M.T."/>
            <person name="Sivarajan S.R."/>
            <person name="Patrignani A."/>
            <person name="Gruter S."/>
            <person name="Poveda L."/>
            <person name="Shimizu-Inatsugi R."/>
            <person name="Baeten J."/>
            <person name="Francoijs K.J."/>
            <person name="Nataraja K.N."/>
            <person name="Reddy Y.A.N."/>
            <person name="Phadnis S."/>
            <person name="Ravikumar R.L."/>
            <person name="Schlapbach R."/>
            <person name="Sreeman S.M."/>
            <person name="Shimizu K.K."/>
        </authorList>
    </citation>
    <scope>NUCLEOTIDE SEQUENCE</scope>
</reference>
<evidence type="ECO:0000256" key="1">
    <source>
        <dbReference type="SAM" id="Phobius"/>
    </source>
</evidence>
<keyword evidence="1" id="KW-1133">Transmembrane helix</keyword>
<keyword evidence="1" id="KW-0472">Membrane</keyword>
<dbReference type="GO" id="GO:0047262">
    <property type="term" value="F:polygalacturonate 4-alpha-galacturonosyltransferase activity"/>
    <property type="evidence" value="ECO:0007669"/>
    <property type="project" value="InterPro"/>
</dbReference>
<accession>A0AAV5ERJ6</accession>
<dbReference type="Pfam" id="PF25557">
    <property type="entry name" value="GAUT_1"/>
    <property type="match status" value="1"/>
</dbReference>
<organism evidence="2 3">
    <name type="scientific">Eleusine coracana subsp. coracana</name>
    <dbReference type="NCBI Taxonomy" id="191504"/>
    <lineage>
        <taxon>Eukaryota</taxon>
        <taxon>Viridiplantae</taxon>
        <taxon>Streptophyta</taxon>
        <taxon>Embryophyta</taxon>
        <taxon>Tracheophyta</taxon>
        <taxon>Spermatophyta</taxon>
        <taxon>Magnoliopsida</taxon>
        <taxon>Liliopsida</taxon>
        <taxon>Poales</taxon>
        <taxon>Poaceae</taxon>
        <taxon>PACMAD clade</taxon>
        <taxon>Chloridoideae</taxon>
        <taxon>Cynodonteae</taxon>
        <taxon>Eleusininae</taxon>
        <taxon>Eleusine</taxon>
    </lineage>
</organism>
<dbReference type="PANTHER" id="PTHR32116:SF0">
    <property type="entry name" value="GALACTURONOSYLTRANSFERASE 6-RELATED"/>
    <property type="match status" value="1"/>
</dbReference>
<name>A0AAV5ERJ6_ELECO</name>
<dbReference type="AlphaFoldDB" id="A0AAV5ERJ6"/>
<feature type="transmembrane region" description="Helical" evidence="1">
    <location>
        <begin position="12"/>
        <end position="32"/>
    </location>
</feature>
<comment type="caution">
    <text evidence="2">The sequence shown here is derived from an EMBL/GenBank/DDBJ whole genome shotgun (WGS) entry which is preliminary data.</text>
</comment>
<gene>
    <name evidence="2" type="primary">gb13036</name>
    <name evidence="2" type="ORF">PR202_gb13036</name>
</gene>
<dbReference type="InterPro" id="IPR029993">
    <property type="entry name" value="GAUT"/>
</dbReference>
<evidence type="ECO:0000313" key="3">
    <source>
        <dbReference type="Proteomes" id="UP001054889"/>
    </source>
</evidence>
<dbReference type="Proteomes" id="UP001054889">
    <property type="component" value="Unassembled WGS sequence"/>
</dbReference>
<dbReference type="PANTHER" id="PTHR32116">
    <property type="entry name" value="GALACTURONOSYLTRANSFERASE 4-RELATED"/>
    <property type="match status" value="1"/>
</dbReference>
<dbReference type="EMBL" id="BQKI01000078">
    <property type="protein sequence ID" value="GJN25236.1"/>
    <property type="molecule type" value="Genomic_DNA"/>
</dbReference>
<evidence type="ECO:0000313" key="2">
    <source>
        <dbReference type="EMBL" id="GJN25236.1"/>
    </source>
</evidence>
<proteinExistence type="predicted"/>
<protein>
    <submittedName>
        <fullName evidence="2">Uncharacterized protein</fullName>
    </submittedName>
</protein>
<keyword evidence="1" id="KW-0812">Transmembrane</keyword>
<keyword evidence="3" id="KW-1185">Reference proteome</keyword>
<reference evidence="2" key="2">
    <citation type="submission" date="2021-12" db="EMBL/GenBank/DDBJ databases">
        <title>Resequencing data analysis of finger millet.</title>
        <authorList>
            <person name="Hatakeyama M."/>
            <person name="Aluri S."/>
            <person name="Balachadran M.T."/>
            <person name="Sivarajan S.R."/>
            <person name="Poveda L."/>
            <person name="Shimizu-Inatsugi R."/>
            <person name="Schlapbach R."/>
            <person name="Sreeman S.M."/>
            <person name="Shimizu K.K."/>
        </authorList>
    </citation>
    <scope>NUCLEOTIDE SEQUENCE</scope>
</reference>